<gene>
    <name evidence="1" type="ORF">C2S_11773</name>
</gene>
<evidence type="ECO:0000313" key="2">
    <source>
        <dbReference type="Proteomes" id="UP000760494"/>
    </source>
</evidence>
<evidence type="ECO:0000313" key="1">
    <source>
        <dbReference type="EMBL" id="VTT80424.1"/>
    </source>
</evidence>
<accession>A0A9Q9UFK9</accession>
<comment type="caution">
    <text evidence="1">The sequence shown here is derived from an EMBL/GenBank/DDBJ whole genome shotgun (WGS) entry which is preliminary data.</text>
</comment>
<dbReference type="EMBL" id="CABFJX010000402">
    <property type="protein sequence ID" value="VTT80424.1"/>
    <property type="molecule type" value="Genomic_DNA"/>
</dbReference>
<reference evidence="1" key="1">
    <citation type="submission" date="2019-05" db="EMBL/GenBank/DDBJ databases">
        <authorList>
            <person name="Piombo E."/>
        </authorList>
    </citation>
    <scope>NUCLEOTIDE SEQUENCE</scope>
    <source>
        <strain evidence="1">C2S</strain>
    </source>
</reference>
<dbReference type="Proteomes" id="UP000760494">
    <property type="component" value="Unassembled WGS sequence"/>
</dbReference>
<name>A0A9Q9UFK9_FUSFU</name>
<organism evidence="1 2">
    <name type="scientific">Fusarium fujikuroi</name>
    <name type="common">Bakanae and foot rot disease fungus</name>
    <name type="synonym">Gibberella fujikuroi</name>
    <dbReference type="NCBI Taxonomy" id="5127"/>
    <lineage>
        <taxon>Eukaryota</taxon>
        <taxon>Fungi</taxon>
        <taxon>Dikarya</taxon>
        <taxon>Ascomycota</taxon>
        <taxon>Pezizomycotina</taxon>
        <taxon>Sordariomycetes</taxon>
        <taxon>Hypocreomycetidae</taxon>
        <taxon>Hypocreales</taxon>
        <taxon>Nectriaceae</taxon>
        <taxon>Fusarium</taxon>
        <taxon>Fusarium fujikuroi species complex</taxon>
    </lineage>
</organism>
<protein>
    <submittedName>
        <fullName evidence="1">Uncharacterized protein</fullName>
    </submittedName>
</protein>
<feature type="non-terminal residue" evidence="1">
    <location>
        <position position="9"/>
    </location>
</feature>
<sequence>MDYTSVTAY</sequence>
<proteinExistence type="predicted"/>